<name>A0A0B7BM99_9EUPU</name>
<evidence type="ECO:0000256" key="1">
    <source>
        <dbReference type="SAM" id="MobiDB-lite"/>
    </source>
</evidence>
<gene>
    <name evidence="2" type="primary">ORF193261</name>
</gene>
<feature type="compositionally biased region" description="Polar residues" evidence="1">
    <location>
        <begin position="128"/>
        <end position="157"/>
    </location>
</feature>
<feature type="compositionally biased region" description="Polar residues" evidence="1">
    <location>
        <begin position="83"/>
        <end position="100"/>
    </location>
</feature>
<evidence type="ECO:0000313" key="2">
    <source>
        <dbReference type="EMBL" id="CEK93305.1"/>
    </source>
</evidence>
<accession>A0A0B7BM99</accession>
<feature type="compositionally biased region" description="Low complexity" evidence="1">
    <location>
        <begin position="52"/>
        <end position="71"/>
    </location>
</feature>
<dbReference type="EMBL" id="HACG01046440">
    <property type="protein sequence ID" value="CEK93305.1"/>
    <property type="molecule type" value="Transcribed_RNA"/>
</dbReference>
<feature type="region of interest" description="Disordered" evidence="1">
    <location>
        <begin position="31"/>
        <end position="164"/>
    </location>
</feature>
<sequence length="184" mass="19782">VLPLSGKEARKLEKKREEIVSSLKPVEELIKGTKRNMPIILQQTEMQTSGNSKTPISLSSSSSPTLGTKTGASKSDSVGLATAKTSNHLISTKLESQNAHSKSKHAAINNNSKLSEDKLDAGLLPKKNTLSNTPNAPTTNSAKSNLDSAESNKSSHPVASLELVRPDLGLKDQVRMMMYQPDQH</sequence>
<reference evidence="2" key="1">
    <citation type="submission" date="2014-12" db="EMBL/GenBank/DDBJ databases">
        <title>Insight into the proteome of Arion vulgaris.</title>
        <authorList>
            <person name="Aradska J."/>
            <person name="Bulat T."/>
            <person name="Smidak R."/>
            <person name="Sarate P."/>
            <person name="Gangsoo J."/>
            <person name="Sialana F."/>
            <person name="Bilban M."/>
            <person name="Lubec G."/>
        </authorList>
    </citation>
    <scope>NUCLEOTIDE SEQUENCE</scope>
    <source>
        <tissue evidence="2">Skin</tissue>
    </source>
</reference>
<organism evidence="2">
    <name type="scientific">Arion vulgaris</name>
    <dbReference type="NCBI Taxonomy" id="1028688"/>
    <lineage>
        <taxon>Eukaryota</taxon>
        <taxon>Metazoa</taxon>
        <taxon>Spiralia</taxon>
        <taxon>Lophotrochozoa</taxon>
        <taxon>Mollusca</taxon>
        <taxon>Gastropoda</taxon>
        <taxon>Heterobranchia</taxon>
        <taxon>Euthyneura</taxon>
        <taxon>Panpulmonata</taxon>
        <taxon>Eupulmonata</taxon>
        <taxon>Stylommatophora</taxon>
        <taxon>Helicina</taxon>
        <taxon>Arionoidea</taxon>
        <taxon>Arionidae</taxon>
        <taxon>Arion</taxon>
    </lineage>
</organism>
<dbReference type="AlphaFoldDB" id="A0A0B7BM99"/>
<protein>
    <submittedName>
        <fullName evidence="2">Uncharacterized protein</fullName>
    </submittedName>
</protein>
<feature type="non-terminal residue" evidence="2">
    <location>
        <position position="1"/>
    </location>
</feature>
<feature type="compositionally biased region" description="Polar residues" evidence="1">
    <location>
        <begin position="41"/>
        <end position="51"/>
    </location>
</feature>
<proteinExistence type="predicted"/>